<organism evidence="3 4">
    <name type="scientific">Mucor saturninus</name>
    <dbReference type="NCBI Taxonomy" id="64648"/>
    <lineage>
        <taxon>Eukaryota</taxon>
        <taxon>Fungi</taxon>
        <taxon>Fungi incertae sedis</taxon>
        <taxon>Mucoromycota</taxon>
        <taxon>Mucoromycotina</taxon>
        <taxon>Mucoromycetes</taxon>
        <taxon>Mucorales</taxon>
        <taxon>Mucorineae</taxon>
        <taxon>Mucoraceae</taxon>
        <taxon>Mucor</taxon>
    </lineage>
</organism>
<dbReference type="PANTHER" id="PTHR13275">
    <property type="entry name" value="YL-1 PROTEIN TRANSCRIPTION FACTOR-LIKE 1"/>
    <property type="match status" value="1"/>
</dbReference>
<sequence>MSFVQQRERRPNAGSRMRALLDQEVDMEELFEYNESDDDDEFSTKVIEEEEDKVDSDFDLDSSEGEQEYINEGEALDKQIAKAEKKARRPAFNPPSAMTIKKSIERKTKKTSMMDLGFDMDRNTRHSSRKNTMLNRMLVEDQIREQNKRKALHHKKDKPIINKLTQEELLAEAAITEERNKHSLLEWQQKEAERKENAKKKDKQFITGSFVRYYSFADGISQDRPKMRKLVLLTSDQEGNTESECITDKAAVDWQINKDINDSDLMGRNLITFVENGTTPNEDQIFEKPGETEKDLDHVDLISQLSGWLEKTPKPNKPILCPITGEIAKYRDPSTGVPFSNIQAYLVLKSCLNHELNWSSSSGLYLGNLPSANGVPKGWGSTN</sequence>
<evidence type="ECO:0000259" key="2">
    <source>
        <dbReference type="SMART" id="SM00993"/>
    </source>
</evidence>
<dbReference type="GO" id="GO:0005634">
    <property type="term" value="C:nucleus"/>
    <property type="evidence" value="ECO:0007669"/>
    <property type="project" value="TreeGrafter"/>
</dbReference>
<dbReference type="InterPro" id="IPR013272">
    <property type="entry name" value="Vps72/YL1_C"/>
</dbReference>
<dbReference type="PANTHER" id="PTHR13275:SF4">
    <property type="entry name" value="VACUOLAR PROTEIN SORTING-ASSOCIATED PROTEIN 72 HOMOLOG"/>
    <property type="match status" value="1"/>
</dbReference>
<comment type="caution">
    <text evidence="3">The sequence shown here is derived from an EMBL/GenBank/DDBJ whole genome shotgun (WGS) entry which is preliminary data.</text>
</comment>
<accession>A0A8H7QTT3</accession>
<feature type="domain" description="Vps72/YL1 C-terminal" evidence="2">
    <location>
        <begin position="319"/>
        <end position="348"/>
    </location>
</feature>
<dbReference type="Proteomes" id="UP000603453">
    <property type="component" value="Unassembled WGS sequence"/>
</dbReference>
<evidence type="ECO:0000313" key="4">
    <source>
        <dbReference type="Proteomes" id="UP000603453"/>
    </source>
</evidence>
<keyword evidence="4" id="KW-1185">Reference proteome</keyword>
<evidence type="ECO:0000313" key="3">
    <source>
        <dbReference type="EMBL" id="KAG2198267.1"/>
    </source>
</evidence>
<comment type="similarity">
    <text evidence="1">Belongs to the VPS72/YL1 family.</text>
</comment>
<name>A0A8H7QTT3_9FUNG</name>
<dbReference type="Pfam" id="PF08265">
    <property type="entry name" value="YL1_C"/>
    <property type="match status" value="1"/>
</dbReference>
<dbReference type="Pfam" id="PF05764">
    <property type="entry name" value="YL1"/>
    <property type="match status" value="1"/>
</dbReference>
<reference evidence="3" key="1">
    <citation type="submission" date="2020-12" db="EMBL/GenBank/DDBJ databases">
        <title>Metabolic potential, ecology and presence of endohyphal bacteria is reflected in genomic diversity of Mucoromycotina.</title>
        <authorList>
            <person name="Muszewska A."/>
            <person name="Okrasinska A."/>
            <person name="Steczkiewicz K."/>
            <person name="Drgas O."/>
            <person name="Orlowska M."/>
            <person name="Perlinska-Lenart U."/>
            <person name="Aleksandrzak-Piekarczyk T."/>
            <person name="Szatraj K."/>
            <person name="Zielenkiewicz U."/>
            <person name="Pilsyk S."/>
            <person name="Malc E."/>
            <person name="Mieczkowski P."/>
            <person name="Kruszewska J.S."/>
            <person name="Biernat P."/>
            <person name="Pawlowska J."/>
        </authorList>
    </citation>
    <scope>NUCLEOTIDE SEQUENCE</scope>
    <source>
        <strain evidence="3">WA0000017839</strain>
    </source>
</reference>
<dbReference type="OrthoDB" id="78296at2759"/>
<protein>
    <recommendedName>
        <fullName evidence="2">Vps72/YL1 C-terminal domain-containing protein</fullName>
    </recommendedName>
</protein>
<evidence type="ECO:0000256" key="1">
    <source>
        <dbReference type="ARBA" id="ARBA00006832"/>
    </source>
</evidence>
<dbReference type="AlphaFoldDB" id="A0A8H7QTT3"/>
<dbReference type="SMART" id="SM00993">
    <property type="entry name" value="YL1_C"/>
    <property type="match status" value="1"/>
</dbReference>
<dbReference type="EMBL" id="JAEPRD010000114">
    <property type="protein sequence ID" value="KAG2198267.1"/>
    <property type="molecule type" value="Genomic_DNA"/>
</dbReference>
<proteinExistence type="inferred from homology"/>
<gene>
    <name evidence="3" type="ORF">INT47_004351</name>
</gene>
<dbReference type="InterPro" id="IPR046757">
    <property type="entry name" value="YL1_N"/>
</dbReference>